<sequence length="187" mass="21503">MNDFYSTAFFVKHPFRIEDLKVPHRYETRKRFAVVKTIELSKIDYDNFVADLCVDRTFIEENKGLCRIDEDGVWLCLLVKQRGRSDGVLVMPDGRDYPKYAAYYPGEEGRAMSARGFPSKETVFRLKEQYPPGTRVELIYMDDPYSKLKPGDQGTVSYVDDIGTVHIDWDCGSSLGVAYGVDMIRKL</sequence>
<keyword evidence="4" id="KW-1185">Reference proteome</keyword>
<dbReference type="eggNOG" id="ENOG502ZTT2">
    <property type="taxonomic scope" value="Bacteria"/>
</dbReference>
<dbReference type="EMBL" id="CAOS01000001">
    <property type="protein sequence ID" value="CCO06898.1"/>
    <property type="molecule type" value="Genomic_DNA"/>
</dbReference>
<name>K8E644_9FIRM</name>
<dbReference type="AlphaFoldDB" id="K8E644"/>
<evidence type="ECO:0000313" key="4">
    <source>
        <dbReference type="Proteomes" id="UP000009315"/>
    </source>
</evidence>
<proteinExistence type="predicted"/>
<feature type="domain" description="DUF4314" evidence="1">
    <location>
        <begin position="120"/>
        <end position="187"/>
    </location>
</feature>
<dbReference type="InterPro" id="IPR046292">
    <property type="entry name" value="DUF6329"/>
</dbReference>
<dbReference type="InterPro" id="IPR025463">
    <property type="entry name" value="DUF4314"/>
</dbReference>
<protein>
    <submittedName>
        <fullName evidence="3">Uncharacterized protein</fullName>
    </submittedName>
</protein>
<gene>
    <name evidence="3" type="ORF">DESHY_10058</name>
</gene>
<dbReference type="STRING" id="1121428.DESHY_10058"/>
<organism evidence="3 4">
    <name type="scientific">Desulforamulus hydrothermalis Lam5 = DSM 18033</name>
    <dbReference type="NCBI Taxonomy" id="1121428"/>
    <lineage>
        <taxon>Bacteria</taxon>
        <taxon>Bacillati</taxon>
        <taxon>Bacillota</taxon>
        <taxon>Clostridia</taxon>
        <taxon>Eubacteriales</taxon>
        <taxon>Peptococcaceae</taxon>
        <taxon>Desulforamulus</taxon>
    </lineage>
</organism>
<evidence type="ECO:0000259" key="1">
    <source>
        <dbReference type="Pfam" id="PF14192"/>
    </source>
</evidence>
<evidence type="ECO:0000313" key="3">
    <source>
        <dbReference type="EMBL" id="CCO06898.1"/>
    </source>
</evidence>
<feature type="domain" description="DUF6329" evidence="2">
    <location>
        <begin position="73"/>
        <end position="107"/>
    </location>
</feature>
<accession>K8E644</accession>
<dbReference type="Pfam" id="PF19854">
    <property type="entry name" value="DUF6329"/>
    <property type="match status" value="1"/>
</dbReference>
<reference evidence="3 4" key="1">
    <citation type="journal article" date="2013" name="Genome Announc.">
        <title>Genome Sequence of the Sulfate-Reducing Bacterium Desulfotomaculum hydrothermale Lam5(T).</title>
        <authorList>
            <person name="Amin O."/>
            <person name="Fardeau M.L."/>
            <person name="Valette O."/>
            <person name="Hirschler-Rea A."/>
            <person name="Barbe V."/>
            <person name="Medigue C."/>
            <person name="Vacherie B."/>
            <person name="Ollivier B."/>
            <person name="Bertin P.N."/>
            <person name="Dolla A."/>
        </authorList>
    </citation>
    <scope>NUCLEOTIDE SEQUENCE [LARGE SCALE GENOMIC DNA]</scope>
    <source>
        <strain evidence="4">Lam5 / DSM 18033</strain>
    </source>
</reference>
<dbReference type="Pfam" id="PF14192">
    <property type="entry name" value="DUF4314"/>
    <property type="match status" value="1"/>
</dbReference>
<comment type="caution">
    <text evidence="3">The sequence shown here is derived from an EMBL/GenBank/DDBJ whole genome shotgun (WGS) entry which is preliminary data.</text>
</comment>
<evidence type="ECO:0000259" key="2">
    <source>
        <dbReference type="Pfam" id="PF19854"/>
    </source>
</evidence>
<dbReference type="Proteomes" id="UP000009315">
    <property type="component" value="Unassembled WGS sequence"/>
</dbReference>